<evidence type="ECO:0000313" key="3">
    <source>
        <dbReference type="EMBL" id="OUJ01180.1"/>
    </source>
</evidence>
<accession>A0A1Z5YSL9</accession>
<dbReference type="SUPFAM" id="SSF56762">
    <property type="entry name" value="HydB/Nqo4-like"/>
    <property type="match status" value="1"/>
</dbReference>
<dbReference type="PANTHER" id="PTHR43485">
    <property type="entry name" value="HYDROGENASE-4 COMPONENT G"/>
    <property type="match status" value="1"/>
</dbReference>
<dbReference type="GO" id="GO:0051287">
    <property type="term" value="F:NAD binding"/>
    <property type="evidence" value="ECO:0007669"/>
    <property type="project" value="InterPro"/>
</dbReference>
<comment type="caution">
    <text evidence="3">The sequence shown here is derived from an EMBL/GenBank/DDBJ whole genome shotgun (WGS) entry which is preliminary data.</text>
</comment>
<dbReference type="GO" id="GO:0048038">
    <property type="term" value="F:quinone binding"/>
    <property type="evidence" value="ECO:0007669"/>
    <property type="project" value="InterPro"/>
</dbReference>
<dbReference type="PANTHER" id="PTHR43485:SF1">
    <property type="entry name" value="FORMATE HYDROGENLYASE SUBUNIT 5-RELATED"/>
    <property type="match status" value="1"/>
</dbReference>
<evidence type="ECO:0000256" key="1">
    <source>
        <dbReference type="ARBA" id="ARBA00023002"/>
    </source>
</evidence>
<dbReference type="EMBL" id="JOMQ01000050">
    <property type="protein sequence ID" value="OUJ01180.1"/>
    <property type="molecule type" value="Genomic_DNA"/>
</dbReference>
<sequence>MDVVAHIHAGQSTETPWRFQLDEMAWRDLVEGLKHDSLPFVGLWCDGVAVHALFMPHGTQPLAASLMLEGGRYPALSPARAVSSLYERMIFDLYGAEAMWATDVRPLVDHDVWAETMPLAAAPGGAGSNKTMLTFQPSEAMQAAGGVTAGSGPASGGRESPLHIALALDGDVIRYAETVTGYAHRGMAQRLKTCRVEDANRLSGRYVAGACAAHQAAFCQAVEAACGESMGPEVSLLRVVVLELERASTHLFTLAGIARQAGAVLVASRCMWFREKLLTEAAPIIGSRLMMDHCVPGGVNLRTAAAMGELCSKLAELGEEIYPNLVTLWQSYPGLSSRLVGLGVVESALLEQVGLDGPVARAGGGDCDYRRDMRAYDGLWRFTSGRHDGTVEDRAIILLEEVGESLRMLNTVGPKLGLSAGGRIDLYYEDGEGIGMAEGPWGAVLYWVRLKDGRVEHAFVRDPAYSSLLALEAVLPGQNVADLGLIRASLGVTASALDG</sequence>
<dbReference type="Proteomes" id="UP000196086">
    <property type="component" value="Unassembled WGS sequence"/>
</dbReference>
<keyword evidence="1" id="KW-0560">Oxidoreductase</keyword>
<name>A0A1Z5YSL9_9PROT</name>
<feature type="domain" description="NADH-quinone oxidoreductase subunit D" evidence="2">
    <location>
        <begin position="262"/>
        <end position="412"/>
    </location>
</feature>
<dbReference type="AlphaFoldDB" id="A0A1Z5YSL9"/>
<protein>
    <submittedName>
        <fullName evidence="3">NADH-ubiquinone oxidoreductase</fullName>
    </submittedName>
</protein>
<dbReference type="Pfam" id="PF00346">
    <property type="entry name" value="Complex1_49kDa"/>
    <property type="match status" value="1"/>
</dbReference>
<dbReference type="Gene3D" id="1.10.645.10">
    <property type="entry name" value="Cytochrome-c3 Hydrogenase, chain B"/>
    <property type="match status" value="1"/>
</dbReference>
<evidence type="ECO:0000313" key="4">
    <source>
        <dbReference type="Proteomes" id="UP000196086"/>
    </source>
</evidence>
<dbReference type="OrthoDB" id="9801496at2"/>
<dbReference type="InterPro" id="IPR052197">
    <property type="entry name" value="ComplexI_49kDa-like"/>
</dbReference>
<keyword evidence="3" id="KW-0830">Ubiquinone</keyword>
<dbReference type="InterPro" id="IPR001135">
    <property type="entry name" value="NADH_Q_OxRdtase_suD"/>
</dbReference>
<proteinExistence type="predicted"/>
<dbReference type="GO" id="GO:0016651">
    <property type="term" value="F:oxidoreductase activity, acting on NAD(P)H"/>
    <property type="evidence" value="ECO:0007669"/>
    <property type="project" value="InterPro"/>
</dbReference>
<gene>
    <name evidence="3" type="ORF">HK14_10900</name>
</gene>
<reference evidence="3 4" key="1">
    <citation type="submission" date="2014-06" db="EMBL/GenBank/DDBJ databases">
        <authorList>
            <person name="Ju J."/>
            <person name="Zhang J."/>
        </authorList>
    </citation>
    <scope>NUCLEOTIDE SEQUENCE [LARGE SCALE GENOMIC DNA]</scope>
    <source>
        <strain evidence="3 4">DsW_47</strain>
    </source>
</reference>
<evidence type="ECO:0000259" key="2">
    <source>
        <dbReference type="Pfam" id="PF00346"/>
    </source>
</evidence>
<organism evidence="3 4">
    <name type="scientific">Acetobacter cibinongensis</name>
    <dbReference type="NCBI Taxonomy" id="146475"/>
    <lineage>
        <taxon>Bacteria</taxon>
        <taxon>Pseudomonadati</taxon>
        <taxon>Pseudomonadota</taxon>
        <taxon>Alphaproteobacteria</taxon>
        <taxon>Acetobacterales</taxon>
        <taxon>Acetobacteraceae</taxon>
        <taxon>Acetobacter</taxon>
    </lineage>
</organism>
<dbReference type="InterPro" id="IPR029014">
    <property type="entry name" value="NiFe-Hase_large"/>
</dbReference>